<name>K5W0V4_PHACS</name>
<dbReference type="GeneID" id="18917858"/>
<gene>
    <name evidence="2" type="ORF">PHACADRAFT_260966</name>
</gene>
<feature type="compositionally biased region" description="Basic residues" evidence="1">
    <location>
        <begin position="95"/>
        <end position="105"/>
    </location>
</feature>
<accession>K5W0V4</accession>
<dbReference type="RefSeq" id="XP_007398852.1">
    <property type="nucleotide sequence ID" value="XM_007398790.1"/>
</dbReference>
<dbReference type="HOGENOM" id="CLU_1723020_0_0_1"/>
<feature type="compositionally biased region" description="Basic and acidic residues" evidence="1">
    <location>
        <begin position="120"/>
        <end position="130"/>
    </location>
</feature>
<evidence type="ECO:0000313" key="3">
    <source>
        <dbReference type="Proteomes" id="UP000008370"/>
    </source>
</evidence>
<feature type="region of interest" description="Disordered" evidence="1">
    <location>
        <begin position="90"/>
        <end position="152"/>
    </location>
</feature>
<proteinExistence type="predicted"/>
<reference evidence="2 3" key="1">
    <citation type="journal article" date="2012" name="BMC Genomics">
        <title>Comparative genomics of the white-rot fungi, Phanerochaete carnosa and P. chrysosporium, to elucidate the genetic basis of the distinct wood types they colonize.</title>
        <authorList>
            <person name="Suzuki H."/>
            <person name="MacDonald J."/>
            <person name="Syed K."/>
            <person name="Salamov A."/>
            <person name="Hori C."/>
            <person name="Aerts A."/>
            <person name="Henrissat B."/>
            <person name="Wiebenga A."/>
            <person name="vanKuyk P.A."/>
            <person name="Barry K."/>
            <person name="Lindquist E."/>
            <person name="LaButti K."/>
            <person name="Lapidus A."/>
            <person name="Lucas S."/>
            <person name="Coutinho P."/>
            <person name="Gong Y."/>
            <person name="Samejima M."/>
            <person name="Mahadevan R."/>
            <person name="Abou-Zaid M."/>
            <person name="de Vries R.P."/>
            <person name="Igarashi K."/>
            <person name="Yadav J.S."/>
            <person name="Grigoriev I.V."/>
            <person name="Master E.R."/>
        </authorList>
    </citation>
    <scope>NUCLEOTIDE SEQUENCE [LARGE SCALE GENOMIC DNA]</scope>
    <source>
        <strain evidence="2 3">HHB-10118-sp</strain>
    </source>
</reference>
<dbReference type="KEGG" id="pco:PHACADRAFT_260966"/>
<dbReference type="AlphaFoldDB" id="K5W0V4"/>
<keyword evidence="3" id="KW-1185">Reference proteome</keyword>
<protein>
    <submittedName>
        <fullName evidence="2">Uncharacterized protein</fullName>
    </submittedName>
</protein>
<evidence type="ECO:0000313" key="2">
    <source>
        <dbReference type="EMBL" id="EKM52509.1"/>
    </source>
</evidence>
<dbReference type="Proteomes" id="UP000008370">
    <property type="component" value="Unassembled WGS sequence"/>
</dbReference>
<dbReference type="InParanoid" id="K5W0V4"/>
<dbReference type="EMBL" id="JH930475">
    <property type="protein sequence ID" value="EKM52509.1"/>
    <property type="molecule type" value="Genomic_DNA"/>
</dbReference>
<organism evidence="2 3">
    <name type="scientific">Phanerochaete carnosa (strain HHB-10118-sp)</name>
    <name type="common">White-rot fungus</name>
    <name type="synonym">Peniophora carnosa</name>
    <dbReference type="NCBI Taxonomy" id="650164"/>
    <lineage>
        <taxon>Eukaryota</taxon>
        <taxon>Fungi</taxon>
        <taxon>Dikarya</taxon>
        <taxon>Basidiomycota</taxon>
        <taxon>Agaricomycotina</taxon>
        <taxon>Agaricomycetes</taxon>
        <taxon>Polyporales</taxon>
        <taxon>Phanerochaetaceae</taxon>
        <taxon>Phanerochaete</taxon>
    </lineage>
</organism>
<evidence type="ECO:0000256" key="1">
    <source>
        <dbReference type="SAM" id="MobiDB-lite"/>
    </source>
</evidence>
<sequence length="152" mass="17247">MLNSGEFTVPSTGQDTECITRIYVSFKTPCAMVSVRSPSMLLAPLTAHLGRRSWNIPEHVFILRSSRATQTLPHSRIGVALPDAFDTLRPEFHSPRRSRARRSRRAGTGEKTHVSGQNDECLRYPDHEGRSGLLPMERWPRGRRAGRQRRLS</sequence>
<feature type="compositionally biased region" description="Basic residues" evidence="1">
    <location>
        <begin position="141"/>
        <end position="152"/>
    </location>
</feature>